<dbReference type="EC" id="3.2.2.-" evidence="6"/>
<evidence type="ECO:0000256" key="3">
    <source>
        <dbReference type="ARBA" id="ARBA00035306"/>
    </source>
</evidence>
<dbReference type="GO" id="GO:0016787">
    <property type="term" value="F:hydrolase activity"/>
    <property type="evidence" value="ECO:0007669"/>
    <property type="project" value="UniProtKB-KW"/>
</dbReference>
<dbReference type="Pfam" id="PF10343">
    <property type="entry name" value="Q_salvage"/>
    <property type="match status" value="1"/>
</dbReference>
<dbReference type="PANTHER" id="PTHR21314">
    <property type="entry name" value="QUEUOSINE 5'-PHOSPHATE N-GLYCOSYLASE_HYDROLASE-RELATED"/>
    <property type="match status" value="1"/>
</dbReference>
<dbReference type="EMBL" id="KQ981897">
    <property type="protein sequence ID" value="KYN33689.1"/>
    <property type="molecule type" value="Genomic_DNA"/>
</dbReference>
<comment type="similarity">
    <text evidence="2 6">Belongs to the QNG1 protein family.</text>
</comment>
<evidence type="ECO:0000313" key="8">
    <source>
        <dbReference type="Proteomes" id="UP000078541"/>
    </source>
</evidence>
<dbReference type="AlphaFoldDB" id="A0A195F0Q3"/>
<dbReference type="STRING" id="34720.A0A195F0Q3"/>
<proteinExistence type="inferred from homology"/>
<dbReference type="Proteomes" id="UP000078541">
    <property type="component" value="Unassembled WGS sequence"/>
</dbReference>
<reference evidence="7 8" key="1">
    <citation type="submission" date="2016-03" db="EMBL/GenBank/DDBJ databases">
        <title>Trachymyrmex septentrionalis WGS genome.</title>
        <authorList>
            <person name="Nygaard S."/>
            <person name="Hu H."/>
            <person name="Boomsma J."/>
            <person name="Zhang G."/>
        </authorList>
    </citation>
    <scope>NUCLEOTIDE SEQUENCE [LARGE SCALE GENOMIC DNA]</scope>
    <source>
        <strain evidence="7">Tsep2-gDNA-1</strain>
        <tissue evidence="7">Whole body</tissue>
    </source>
</reference>
<evidence type="ECO:0000256" key="6">
    <source>
        <dbReference type="RuleBase" id="RU365002"/>
    </source>
</evidence>
<protein>
    <recommendedName>
        <fullName evidence="3 6">Queuosine 5'-phosphate N-glycosylase/hydrolase</fullName>
        <ecNumber evidence="6">3.2.2.-</ecNumber>
    </recommendedName>
    <alternativeName>
        <fullName evidence="4 6">Queuosine-nucleotide N-glycosylase/hydrolase</fullName>
    </alternativeName>
</protein>
<evidence type="ECO:0000256" key="5">
    <source>
        <dbReference type="ARBA" id="ARBA00048204"/>
    </source>
</evidence>
<name>A0A195F0Q3_9HYME</name>
<comment type="catalytic activity">
    <reaction evidence="5 6">
        <text>queuosine 5'-phosphate + H2O = queuine + D-ribose 5-phosphate</text>
        <dbReference type="Rhea" id="RHEA:75387"/>
        <dbReference type="ChEBI" id="CHEBI:15377"/>
        <dbReference type="ChEBI" id="CHEBI:17433"/>
        <dbReference type="ChEBI" id="CHEBI:78346"/>
        <dbReference type="ChEBI" id="CHEBI:194371"/>
    </reaction>
    <physiologicalReaction direction="left-to-right" evidence="5 6">
        <dbReference type="Rhea" id="RHEA:75388"/>
    </physiologicalReaction>
</comment>
<gene>
    <name evidence="7" type="ORF">ALC56_11946</name>
</gene>
<keyword evidence="8" id="KW-1185">Reference proteome</keyword>
<evidence type="ECO:0000256" key="1">
    <source>
        <dbReference type="ARBA" id="ARBA00022801"/>
    </source>
</evidence>
<keyword evidence="1 6" id="KW-0378">Hydrolase</keyword>
<dbReference type="GO" id="GO:0006400">
    <property type="term" value="P:tRNA modification"/>
    <property type="evidence" value="ECO:0007669"/>
    <property type="project" value="TreeGrafter"/>
</dbReference>
<evidence type="ECO:0000256" key="4">
    <source>
        <dbReference type="ARBA" id="ARBA00035393"/>
    </source>
</evidence>
<comment type="function">
    <text evidence="6">Catalyzes the hydrolysis of queuosine 5'-phosphate, releasing the nucleobase queuine (q). Is required for salvage of queuine from exogenous queuosine (Q) that is imported and then converted to queuosine 5'-phosphate intracellularly.</text>
</comment>
<dbReference type="PANTHER" id="PTHR21314:SF0">
    <property type="entry name" value="QUEUOSINE 5'-PHOSPHATE N-GLYCOSYLASE_HYDROLASE"/>
    <property type="match status" value="1"/>
</dbReference>
<evidence type="ECO:0000256" key="2">
    <source>
        <dbReference type="ARBA" id="ARBA00035119"/>
    </source>
</evidence>
<dbReference type="InterPro" id="IPR019438">
    <property type="entry name" value="Q_salvage"/>
</dbReference>
<sequence length="413" mass="48682">MQSKNKHDIDTLQYVASLSKAVSINTKKIKELATEIVAYASRNHLNENFNEVARSYVRLSTEFHPDKDDKRAADWLFVLNTLNFALWTRKNMKEWKVDGFTGYMALCVAIKKAIDDGKPMWDPKFYTKLKVGEMVQIFKGDDNIIMPHILRRLTILQEVGKVLLDRYDGSFANCIKLCKGNSIELMINIHHVFPSYHDVIKYCEREVCLYTKARTLISDIWAYFDKEHELWIEMKGTKHSTIFADYRIFQVFHHFNVLVYNKEFFDLLEKEVRLCTKAKLLISDLQTYFPISSKSSIKTSTLLKDYRAAQVLLHFGVIRYTESLQFLLRNCIMLRHGDIEELQIRCCLIYAIQMVCDKVRKMCAEYTGRMTAQNTRMSHILTIVDNFIFHYQMKNSDHLMETVPFYYIRTTMY</sequence>
<organism evidence="7 8">
    <name type="scientific">Trachymyrmex septentrionalis</name>
    <dbReference type="NCBI Taxonomy" id="34720"/>
    <lineage>
        <taxon>Eukaryota</taxon>
        <taxon>Metazoa</taxon>
        <taxon>Ecdysozoa</taxon>
        <taxon>Arthropoda</taxon>
        <taxon>Hexapoda</taxon>
        <taxon>Insecta</taxon>
        <taxon>Pterygota</taxon>
        <taxon>Neoptera</taxon>
        <taxon>Endopterygota</taxon>
        <taxon>Hymenoptera</taxon>
        <taxon>Apocrita</taxon>
        <taxon>Aculeata</taxon>
        <taxon>Formicoidea</taxon>
        <taxon>Formicidae</taxon>
        <taxon>Myrmicinae</taxon>
        <taxon>Trachymyrmex</taxon>
    </lineage>
</organism>
<evidence type="ECO:0000313" key="7">
    <source>
        <dbReference type="EMBL" id="KYN33689.1"/>
    </source>
</evidence>
<accession>A0A195F0Q3</accession>